<sequence>MRFVTKSKKIYASVSNSSGFTYLETLFSLSVISLIAFILPATFGVFSQFGMIDTDLDGDIFIMDIIETSKSSESVEKSDRDSIVFQTERGKIEYQLNNARIIKSINNEGFITMLFDVTTWNIIDEKRFIKLKIKTNGELDEEIIIRK</sequence>
<dbReference type="STRING" id="576118.SAMN05216216_104170"/>
<dbReference type="EMBL" id="FNFY01000004">
    <property type="protein sequence ID" value="SDK54701.1"/>
    <property type="molecule type" value="Genomic_DNA"/>
</dbReference>
<name>A0A1G9CSK5_9BACL</name>
<dbReference type="InterPro" id="IPR016977">
    <property type="entry name" value="ComGF"/>
</dbReference>
<organism evidence="2 3">
    <name type="scientific">Lacicoccus qingdaonensis</name>
    <dbReference type="NCBI Taxonomy" id="576118"/>
    <lineage>
        <taxon>Bacteria</taxon>
        <taxon>Bacillati</taxon>
        <taxon>Bacillota</taxon>
        <taxon>Bacilli</taxon>
        <taxon>Bacillales</taxon>
        <taxon>Salinicoccaceae</taxon>
        <taxon>Lacicoccus</taxon>
    </lineage>
</organism>
<evidence type="ECO:0000313" key="3">
    <source>
        <dbReference type="Proteomes" id="UP000199008"/>
    </source>
</evidence>
<reference evidence="3" key="1">
    <citation type="submission" date="2016-10" db="EMBL/GenBank/DDBJ databases">
        <authorList>
            <person name="Varghese N."/>
            <person name="Submissions S."/>
        </authorList>
    </citation>
    <scope>NUCLEOTIDE SEQUENCE [LARGE SCALE GENOMIC DNA]</scope>
    <source>
        <strain evidence="3">CGMCC 1.8895</strain>
    </source>
</reference>
<proteinExistence type="predicted"/>
<evidence type="ECO:0000256" key="1">
    <source>
        <dbReference type="SAM" id="Phobius"/>
    </source>
</evidence>
<keyword evidence="1" id="KW-0472">Membrane</keyword>
<keyword evidence="1" id="KW-0812">Transmembrane</keyword>
<keyword evidence="1" id="KW-1133">Transmembrane helix</keyword>
<evidence type="ECO:0000313" key="2">
    <source>
        <dbReference type="EMBL" id="SDK54701.1"/>
    </source>
</evidence>
<gene>
    <name evidence="2" type="ORF">SAMN05216216_104170</name>
</gene>
<dbReference type="Pfam" id="PF15980">
    <property type="entry name" value="ComGF"/>
    <property type="match status" value="1"/>
</dbReference>
<dbReference type="Proteomes" id="UP000199008">
    <property type="component" value="Unassembled WGS sequence"/>
</dbReference>
<accession>A0A1G9CSK5</accession>
<dbReference type="AlphaFoldDB" id="A0A1G9CSK5"/>
<feature type="transmembrane region" description="Helical" evidence="1">
    <location>
        <begin position="21"/>
        <end position="46"/>
    </location>
</feature>
<keyword evidence="3" id="KW-1185">Reference proteome</keyword>
<protein>
    <submittedName>
        <fullName evidence="2">Competence protein ComGF</fullName>
    </submittedName>
</protein>